<comment type="caution">
    <text evidence="1">The sequence shown here is derived from an EMBL/GenBank/DDBJ whole genome shotgun (WGS) entry which is preliminary data.</text>
</comment>
<reference evidence="1 2" key="1">
    <citation type="submission" date="2023-02" db="EMBL/GenBank/DDBJ databases">
        <title>LHISI_Scaffold_Assembly.</title>
        <authorList>
            <person name="Stuart O.P."/>
            <person name="Cleave R."/>
            <person name="Magrath M.J.L."/>
            <person name="Mikheyev A.S."/>
        </authorList>
    </citation>
    <scope>NUCLEOTIDE SEQUENCE [LARGE SCALE GENOMIC DNA]</scope>
    <source>
        <strain evidence="1">Daus_M_001</strain>
        <tissue evidence="1">Leg muscle</tissue>
    </source>
</reference>
<keyword evidence="2" id="KW-1185">Reference proteome</keyword>
<protein>
    <recommendedName>
        <fullName evidence="3">Ribosomal protein L2</fullName>
    </recommendedName>
</protein>
<name>A0ABQ9IF20_9NEOP</name>
<dbReference type="EMBL" id="JARBHB010000001">
    <property type="protein sequence ID" value="KAJ8895216.1"/>
    <property type="molecule type" value="Genomic_DNA"/>
</dbReference>
<sequence>MSCARKRRLGEAGFREPSVTNEHPTCLIGTVTVVVRDMRRACLCGTPRRFAIGASSSHGRRRRTERYKAGKTLTPGGYKAQAFAGCCVDSAVSGPKEKEVKSTTKLLAIFICCRAPHYCYTLLKSPEIYIPMRRHLDYKQLCRLAFVTNTRPQISHNDSVLLFALWRRASQGQQRRPARRNNTLLAKIDPGSPLGQRPLKRGHYCSQINRTGLNPEFPNEGEVVIVQLWVGVLRTHVSFPFEGAAVAERLAYSPPTTTGFNTRPVGIVPDDAVSRRVFSGISRFPRPFIPAPLHFHVNHPHRLSRPRCQEPPKSLHLLFPLCISQLFHINLALHISTLKTSARIARRRNCFTQIQRDQGVRVIGRLGARVIIVRIAVPLKPFRGQSKLVSSFPTRRGHGGVVVRLLASHLRDPGSIPGGVAVGFSHVGIVPVDAADRRVFLGDLLLPSPLHSCAAPCSSHLTLIFSQDLDGNEENAGVEVLRKMNAKRKMKVDMGGVLIKGVRRTGEV</sequence>
<gene>
    <name evidence="1" type="ORF">PR048_000541</name>
</gene>
<evidence type="ECO:0000313" key="2">
    <source>
        <dbReference type="Proteomes" id="UP001159363"/>
    </source>
</evidence>
<evidence type="ECO:0000313" key="1">
    <source>
        <dbReference type="EMBL" id="KAJ8895216.1"/>
    </source>
</evidence>
<proteinExistence type="predicted"/>
<organism evidence="1 2">
    <name type="scientific">Dryococelus australis</name>
    <dbReference type="NCBI Taxonomy" id="614101"/>
    <lineage>
        <taxon>Eukaryota</taxon>
        <taxon>Metazoa</taxon>
        <taxon>Ecdysozoa</taxon>
        <taxon>Arthropoda</taxon>
        <taxon>Hexapoda</taxon>
        <taxon>Insecta</taxon>
        <taxon>Pterygota</taxon>
        <taxon>Neoptera</taxon>
        <taxon>Polyneoptera</taxon>
        <taxon>Phasmatodea</taxon>
        <taxon>Verophasmatodea</taxon>
        <taxon>Anareolatae</taxon>
        <taxon>Phasmatidae</taxon>
        <taxon>Eurycanthinae</taxon>
        <taxon>Dryococelus</taxon>
    </lineage>
</organism>
<evidence type="ECO:0008006" key="3">
    <source>
        <dbReference type="Google" id="ProtNLM"/>
    </source>
</evidence>
<dbReference type="Proteomes" id="UP001159363">
    <property type="component" value="Chromosome 1"/>
</dbReference>
<accession>A0ABQ9IF20</accession>